<name>A0A7W9CI53_9CAUL</name>
<protein>
    <submittedName>
        <fullName evidence="1">Uncharacterized protein</fullName>
    </submittedName>
</protein>
<comment type="caution">
    <text evidence="1">The sequence shown here is derived from an EMBL/GenBank/DDBJ whole genome shotgun (WGS) entry which is preliminary data.</text>
</comment>
<dbReference type="RefSeq" id="WP_183212915.1">
    <property type="nucleotide sequence ID" value="NZ_JACHOR010000002.1"/>
</dbReference>
<gene>
    <name evidence="1" type="ORF">GGR13_001550</name>
</gene>
<proteinExistence type="predicted"/>
<evidence type="ECO:0000313" key="2">
    <source>
        <dbReference type="Proteomes" id="UP000545037"/>
    </source>
</evidence>
<keyword evidence="2" id="KW-1185">Reference proteome</keyword>
<evidence type="ECO:0000313" key="1">
    <source>
        <dbReference type="EMBL" id="MBB5745966.1"/>
    </source>
</evidence>
<accession>A0A7W9CI53</accession>
<reference evidence="1 2" key="1">
    <citation type="submission" date="2020-08" db="EMBL/GenBank/DDBJ databases">
        <title>Genomic Encyclopedia of Type Strains, Phase IV (KMG-IV): sequencing the most valuable type-strain genomes for metagenomic binning, comparative biology and taxonomic classification.</title>
        <authorList>
            <person name="Goeker M."/>
        </authorList>
    </citation>
    <scope>NUCLEOTIDE SEQUENCE [LARGE SCALE GENOMIC DNA]</scope>
    <source>
        <strain evidence="1 2">DSM 4737</strain>
    </source>
</reference>
<dbReference type="EMBL" id="JACHOR010000002">
    <property type="protein sequence ID" value="MBB5745966.1"/>
    <property type="molecule type" value="Genomic_DNA"/>
</dbReference>
<sequence>MFLSSLIFSLALSAQVEPEQTLHPLIRLQEHLPPITEDDRAGGENPLLFVQAGSEDDLPITPPQVEMTAREDMRPISLSIAFNWVWLGEGQDRRPVWFARLRAAYRDKAIERFSDSHLCPGVEQSLAELNDLPALDPRVPSLPDPKATTFWDFGGYLHDNTYQIRLRGLFAGGTYTDRLEVTGGSSAPFAPIVAESLKRLLPCWTRTPPPRA</sequence>
<organism evidence="1 2">
    <name type="scientific">Brevundimonas variabilis</name>
    <dbReference type="NCBI Taxonomy" id="74312"/>
    <lineage>
        <taxon>Bacteria</taxon>
        <taxon>Pseudomonadati</taxon>
        <taxon>Pseudomonadota</taxon>
        <taxon>Alphaproteobacteria</taxon>
        <taxon>Caulobacterales</taxon>
        <taxon>Caulobacteraceae</taxon>
        <taxon>Brevundimonas</taxon>
    </lineage>
</organism>
<dbReference type="AlphaFoldDB" id="A0A7W9CI53"/>
<dbReference type="Proteomes" id="UP000545037">
    <property type="component" value="Unassembled WGS sequence"/>
</dbReference>